<keyword evidence="2" id="KW-1185">Reference proteome</keyword>
<reference evidence="2" key="1">
    <citation type="submission" date="2016-10" db="EMBL/GenBank/DDBJ databases">
        <authorList>
            <person name="Varghese N."/>
            <person name="Submissions S."/>
        </authorList>
    </citation>
    <scope>NUCLEOTIDE SEQUENCE [LARGE SCALE GENOMIC DNA]</scope>
    <source>
        <strain evidence="2">DSM 17298</strain>
    </source>
</reference>
<dbReference type="Proteomes" id="UP000236736">
    <property type="component" value="Unassembled WGS sequence"/>
</dbReference>
<dbReference type="AlphaFoldDB" id="A0A1H5VW42"/>
<dbReference type="OrthoDB" id="980914at2"/>
<accession>A0A1H5VW42</accession>
<dbReference type="RefSeq" id="WP_103924496.1">
    <property type="nucleotide sequence ID" value="NZ_FNVR01000008.1"/>
</dbReference>
<gene>
    <name evidence="1" type="ORF">SAMN03080598_01819</name>
</gene>
<evidence type="ECO:0008006" key="3">
    <source>
        <dbReference type="Google" id="ProtNLM"/>
    </source>
</evidence>
<protein>
    <recommendedName>
        <fullName evidence="3">GyrI-like small molecule binding domain-containing protein</fullName>
    </recommendedName>
</protein>
<sequence length="170" mass="18634">MKKIGILVAISLVILSVGFVIYDRLGGNNPVGIELIEAQPPTLSGKTFKGQPQNPELGKTFQSIETLLSLHPGKKIHTIYFQEPGGKLDTLEVFVGLDLPFAPSDLETMAFSESRYLLATIQGNKWVMPSPNSIKELLQKEAQSKNLELSGIFIDRITSESEVQVIAPVK</sequence>
<evidence type="ECO:0000313" key="2">
    <source>
        <dbReference type="Proteomes" id="UP000236736"/>
    </source>
</evidence>
<dbReference type="EMBL" id="FNVR01000008">
    <property type="protein sequence ID" value="SEF91081.1"/>
    <property type="molecule type" value="Genomic_DNA"/>
</dbReference>
<organism evidence="1 2">
    <name type="scientific">Algoriphagus boritolerans DSM 17298 = JCM 18970</name>
    <dbReference type="NCBI Taxonomy" id="1120964"/>
    <lineage>
        <taxon>Bacteria</taxon>
        <taxon>Pseudomonadati</taxon>
        <taxon>Bacteroidota</taxon>
        <taxon>Cytophagia</taxon>
        <taxon>Cytophagales</taxon>
        <taxon>Cyclobacteriaceae</taxon>
        <taxon>Algoriphagus</taxon>
    </lineage>
</organism>
<proteinExistence type="predicted"/>
<evidence type="ECO:0000313" key="1">
    <source>
        <dbReference type="EMBL" id="SEF91081.1"/>
    </source>
</evidence>
<name>A0A1H5VW42_9BACT</name>
<dbReference type="STRING" id="1120964.GCA_001313265_06265"/>